<organism evidence="1 2">
    <name type="scientific">Nicotiana attenuata</name>
    <name type="common">Coyote tobacco</name>
    <dbReference type="NCBI Taxonomy" id="49451"/>
    <lineage>
        <taxon>Eukaryota</taxon>
        <taxon>Viridiplantae</taxon>
        <taxon>Streptophyta</taxon>
        <taxon>Embryophyta</taxon>
        <taxon>Tracheophyta</taxon>
        <taxon>Spermatophyta</taxon>
        <taxon>Magnoliopsida</taxon>
        <taxon>eudicotyledons</taxon>
        <taxon>Gunneridae</taxon>
        <taxon>Pentapetalae</taxon>
        <taxon>asterids</taxon>
        <taxon>lamiids</taxon>
        <taxon>Solanales</taxon>
        <taxon>Solanaceae</taxon>
        <taxon>Nicotianoideae</taxon>
        <taxon>Nicotianeae</taxon>
        <taxon>Nicotiana</taxon>
    </lineage>
</organism>
<dbReference type="AlphaFoldDB" id="A0A1J6J0H6"/>
<dbReference type="EMBL" id="MJEQ01037187">
    <property type="protein sequence ID" value="OIT03407.1"/>
    <property type="molecule type" value="Genomic_DNA"/>
</dbReference>
<keyword evidence="2" id="KW-1185">Reference proteome</keyword>
<evidence type="ECO:0000313" key="2">
    <source>
        <dbReference type="Proteomes" id="UP000187609"/>
    </source>
</evidence>
<sequence>MNLQQTAYILSRLPILGCFMNTLFQFLCHESFINEDHETETQLIDREINDDTAIASNVAAQKHFQQHIKGG</sequence>
<accession>A0A1J6J0H6</accession>
<name>A0A1J6J0H6_NICAT</name>
<dbReference type="Proteomes" id="UP000187609">
    <property type="component" value="Unassembled WGS sequence"/>
</dbReference>
<gene>
    <name evidence="1" type="ORF">A4A49_15053</name>
</gene>
<dbReference type="Gramene" id="OIT03407">
    <property type="protein sequence ID" value="OIT03407"/>
    <property type="gene ID" value="A4A49_15053"/>
</dbReference>
<reference evidence="1" key="1">
    <citation type="submission" date="2016-11" db="EMBL/GenBank/DDBJ databases">
        <title>The genome of Nicotiana attenuata.</title>
        <authorList>
            <person name="Xu S."/>
            <person name="Brockmoeller T."/>
            <person name="Gaquerel E."/>
            <person name="Navarro A."/>
            <person name="Kuhl H."/>
            <person name="Gase K."/>
            <person name="Ling Z."/>
            <person name="Zhou W."/>
            <person name="Kreitzer C."/>
            <person name="Stanke M."/>
            <person name="Tang H."/>
            <person name="Lyons E."/>
            <person name="Pandey P."/>
            <person name="Pandey S.P."/>
            <person name="Timmermann B."/>
            <person name="Baldwin I.T."/>
        </authorList>
    </citation>
    <scope>NUCLEOTIDE SEQUENCE [LARGE SCALE GENOMIC DNA]</scope>
    <source>
        <strain evidence="1">UT</strain>
    </source>
</reference>
<dbReference type="OMA" id="CFMNTLF"/>
<evidence type="ECO:0000313" key="1">
    <source>
        <dbReference type="EMBL" id="OIT03407.1"/>
    </source>
</evidence>
<proteinExistence type="predicted"/>
<protein>
    <submittedName>
        <fullName evidence="1">Uncharacterized protein</fullName>
    </submittedName>
</protein>
<comment type="caution">
    <text evidence="1">The sequence shown here is derived from an EMBL/GenBank/DDBJ whole genome shotgun (WGS) entry which is preliminary data.</text>
</comment>